<gene>
    <name evidence="3" type="ORF">LAMO00422_LOCUS5953</name>
</gene>
<evidence type="ECO:0000256" key="1">
    <source>
        <dbReference type="SAM" id="Phobius"/>
    </source>
</evidence>
<protein>
    <recommendedName>
        <fullName evidence="2">CinA C-terminal domain-containing protein</fullName>
    </recommendedName>
</protein>
<dbReference type="AlphaFoldDB" id="A0A6T6TC47"/>
<dbReference type="PANTHER" id="PTHR31285">
    <property type="entry name" value="NICOTINAMIDE MONONUCLEOTIDE ADENYLYLTRANSFERASE"/>
    <property type="match status" value="1"/>
</dbReference>
<dbReference type="SUPFAM" id="SSF142433">
    <property type="entry name" value="CinA-like"/>
    <property type="match status" value="1"/>
</dbReference>
<feature type="transmembrane region" description="Helical" evidence="1">
    <location>
        <begin position="12"/>
        <end position="31"/>
    </location>
</feature>
<reference evidence="3" key="1">
    <citation type="submission" date="2021-01" db="EMBL/GenBank/DDBJ databases">
        <authorList>
            <person name="Corre E."/>
            <person name="Pelletier E."/>
            <person name="Niang G."/>
            <person name="Scheremetjew M."/>
            <person name="Finn R."/>
            <person name="Kale V."/>
            <person name="Holt S."/>
            <person name="Cochrane G."/>
            <person name="Meng A."/>
            <person name="Brown T."/>
            <person name="Cohen L."/>
        </authorList>
    </citation>
    <scope>NUCLEOTIDE SEQUENCE</scope>
    <source>
        <strain evidence="3">CCMP2058</strain>
    </source>
</reference>
<keyword evidence="1" id="KW-1133">Transmembrane helix</keyword>
<dbReference type="InterPro" id="IPR036653">
    <property type="entry name" value="CinA-like_C"/>
</dbReference>
<dbReference type="EMBL" id="HBEM01008511">
    <property type="protein sequence ID" value="CAD8440715.1"/>
    <property type="molecule type" value="Transcribed_RNA"/>
</dbReference>
<dbReference type="PANTHER" id="PTHR31285:SF0">
    <property type="entry name" value="NICOTINAMIDE MONONUCLEOTIDE ADENYLYLTRANSFERASE"/>
    <property type="match status" value="1"/>
</dbReference>
<dbReference type="GO" id="GO:0016887">
    <property type="term" value="F:ATP hydrolysis activity"/>
    <property type="evidence" value="ECO:0007669"/>
    <property type="project" value="TreeGrafter"/>
</dbReference>
<organism evidence="3">
    <name type="scientific">Amorphochlora amoebiformis</name>
    <dbReference type="NCBI Taxonomy" id="1561963"/>
    <lineage>
        <taxon>Eukaryota</taxon>
        <taxon>Sar</taxon>
        <taxon>Rhizaria</taxon>
        <taxon>Cercozoa</taxon>
        <taxon>Chlorarachniophyceae</taxon>
        <taxon>Amorphochlora</taxon>
    </lineage>
</organism>
<dbReference type="GO" id="GO:0005737">
    <property type="term" value="C:cytoplasm"/>
    <property type="evidence" value="ECO:0007669"/>
    <property type="project" value="TreeGrafter"/>
</dbReference>
<proteinExistence type="predicted"/>
<feature type="domain" description="CinA C-terminal" evidence="2">
    <location>
        <begin position="59"/>
        <end position="135"/>
    </location>
</feature>
<dbReference type="GO" id="GO:0005634">
    <property type="term" value="C:nucleus"/>
    <property type="evidence" value="ECO:0007669"/>
    <property type="project" value="TreeGrafter"/>
</dbReference>
<keyword evidence="1" id="KW-0472">Membrane</keyword>
<dbReference type="Pfam" id="PF02464">
    <property type="entry name" value="CinA"/>
    <property type="match status" value="1"/>
</dbReference>
<evidence type="ECO:0000313" key="3">
    <source>
        <dbReference type="EMBL" id="CAD8440715.1"/>
    </source>
</evidence>
<accession>A0A6T6TC47</accession>
<name>A0A6T6TC47_9EUKA</name>
<dbReference type="InterPro" id="IPR008136">
    <property type="entry name" value="CinA_C"/>
</dbReference>
<dbReference type="Gene3D" id="3.90.950.20">
    <property type="entry name" value="CinA-like"/>
    <property type="match status" value="1"/>
</dbReference>
<keyword evidence="1" id="KW-0812">Transmembrane</keyword>
<evidence type="ECO:0000259" key="2">
    <source>
        <dbReference type="Pfam" id="PF02464"/>
    </source>
</evidence>
<dbReference type="GO" id="GO:0000309">
    <property type="term" value="F:nicotinamide-nucleotide adenylyltransferase activity"/>
    <property type="evidence" value="ECO:0007669"/>
    <property type="project" value="TreeGrafter"/>
</dbReference>
<sequence length="164" mass="17947">MRSPRNQMAPKGHYFVPIVAIFSTLAVLKAVQQLWSSSIKSIERRSQSNTRSSLDVIARMYDTAKRDGIKMVIATTGSGGEAIAQLCQVPGMSSLIQEMIVPYAEESSEQFVGSAVKKWVSKEMAIELARAAHRRSVEISAKSPDFFTKPRPRSIGLGCTGVTL</sequence>